<comment type="caution">
    <text evidence="1">The sequence shown here is derived from an EMBL/GenBank/DDBJ whole genome shotgun (WGS) entry which is preliminary data.</text>
</comment>
<dbReference type="Proteomes" id="UP001354971">
    <property type="component" value="Unassembled WGS sequence"/>
</dbReference>
<organism evidence="1 2">
    <name type="scientific">Hyphobacterium lacteum</name>
    <dbReference type="NCBI Taxonomy" id="3116575"/>
    <lineage>
        <taxon>Bacteria</taxon>
        <taxon>Pseudomonadati</taxon>
        <taxon>Pseudomonadota</taxon>
        <taxon>Alphaproteobacteria</taxon>
        <taxon>Maricaulales</taxon>
        <taxon>Maricaulaceae</taxon>
        <taxon>Hyphobacterium</taxon>
    </lineage>
</organism>
<gene>
    <name evidence="1" type="ORF">V0U79_02025</name>
</gene>
<dbReference type="EMBL" id="JAZDRP010000001">
    <property type="protein sequence ID" value="MEE2525126.1"/>
    <property type="molecule type" value="Genomic_DNA"/>
</dbReference>
<evidence type="ECO:0000313" key="2">
    <source>
        <dbReference type="Proteomes" id="UP001354971"/>
    </source>
</evidence>
<name>A0ABU7LMH7_9PROT</name>
<sequence length="62" mass="6618">MASGHPIEKLAQDETAAFIHEMLIELVRLSHQSDLQGTARVLEAAALVIVTESDGFQSPASS</sequence>
<dbReference type="RefSeq" id="WP_330197789.1">
    <property type="nucleotide sequence ID" value="NZ_JAZDRP010000001.1"/>
</dbReference>
<keyword evidence="2" id="KW-1185">Reference proteome</keyword>
<evidence type="ECO:0000313" key="1">
    <source>
        <dbReference type="EMBL" id="MEE2525126.1"/>
    </source>
</evidence>
<protein>
    <submittedName>
        <fullName evidence="1">Uncharacterized protein</fullName>
    </submittedName>
</protein>
<proteinExistence type="predicted"/>
<reference evidence="1 2" key="1">
    <citation type="submission" date="2024-01" db="EMBL/GenBank/DDBJ databases">
        <title>Hyphobacterium bacterium isolated from marine sediment.</title>
        <authorList>
            <person name="Zhao S."/>
        </authorList>
    </citation>
    <scope>NUCLEOTIDE SEQUENCE [LARGE SCALE GENOMIC DNA]</scope>
    <source>
        <strain evidence="2">HN65</strain>
    </source>
</reference>
<accession>A0ABU7LMH7</accession>